<dbReference type="GO" id="GO:0004366">
    <property type="term" value="F:glycerol-3-phosphate O-acyltransferase activity"/>
    <property type="evidence" value="ECO:0007669"/>
    <property type="project" value="TreeGrafter"/>
</dbReference>
<keyword evidence="2" id="KW-0812">Transmembrane</keyword>
<dbReference type="InterPro" id="IPR002123">
    <property type="entry name" value="Plipid/glycerol_acylTrfase"/>
</dbReference>
<dbReference type="GO" id="GO:0008654">
    <property type="term" value="P:phospholipid biosynthetic process"/>
    <property type="evidence" value="ECO:0007669"/>
    <property type="project" value="TreeGrafter"/>
</dbReference>
<feature type="compositionally biased region" description="Acidic residues" evidence="1">
    <location>
        <begin position="520"/>
        <end position="535"/>
    </location>
</feature>
<sequence length="586" mass="65755">MGFGCLHYVFRFLLRILMHVFFQKIEVIGLENVPKEGPIVFTGNHPNGLIDPFMLFSFSPRSIHIMAKDTLFRIFCFGSIIKAAGGIPVRRRQDHGGADNVDNTSVFESVFATLASGECFGIFPEGISHDKSEIQELKSGVSRIALGVCAQHPDLDLKIVPCGLNYVKGHRFRSKVLIHFGPPMDIDGNLVEQFQSESTEVSRTAVKKHLAGIEDAMRGVTVNASDWETIRLIHLSCSLYAPPTFRWTLKSRITLMRQFLAAYRQIASLEHVKALRSEISAYDQTLADWSIRDRHVISGKRNKFVTFMYICEKFFLLLILVPLSLPGAILNSPVALFSSYESNKLARKGGKDVVATYKLVITFVLLPLLYILYTIVAVVLLATYTNIMHPAWWVLVFLIGLPTMTYATVRVAEEGKSVFRSFVVGCKMMRFGKKMKELAAVREDLVEKVRSVVEAHAPDIPDEERVIPRGSVPDARFAYRTMSYMASAEERKRIREELDRIKDDEISDEENRATGVIDERDFEESVGSDSEEEKEEGGGNESNDDLEAGNGESSSPTKESPNENEDDPMIASSGMVEVQEEEDDDD</sequence>
<keyword evidence="5" id="KW-0012">Acyltransferase</keyword>
<feature type="signal peptide" evidence="3">
    <location>
        <begin position="1"/>
        <end position="22"/>
    </location>
</feature>
<dbReference type="AlphaFoldDB" id="A0A192ZID0"/>
<keyword evidence="5" id="KW-0808">Transferase</keyword>
<evidence type="ECO:0000256" key="2">
    <source>
        <dbReference type="SAM" id="Phobius"/>
    </source>
</evidence>
<feature type="transmembrane region" description="Helical" evidence="2">
    <location>
        <begin position="359"/>
        <end position="384"/>
    </location>
</feature>
<dbReference type="SUPFAM" id="SSF69593">
    <property type="entry name" value="Glycerol-3-phosphate (1)-acyltransferase"/>
    <property type="match status" value="1"/>
</dbReference>
<organism evidence="5">
    <name type="scientific">Stygiella incarcerata</name>
    <dbReference type="NCBI Taxonomy" id="1712417"/>
    <lineage>
        <taxon>Eukaryota</taxon>
        <taxon>Discoba</taxon>
        <taxon>Jakobida</taxon>
        <taxon>Andalucina</taxon>
        <taxon>Stygiellidae</taxon>
        <taxon>Stygiella</taxon>
    </lineage>
</organism>
<keyword evidence="3" id="KW-0732">Signal</keyword>
<feature type="transmembrane region" description="Helical" evidence="2">
    <location>
        <begin position="390"/>
        <end position="409"/>
    </location>
</feature>
<dbReference type="EMBL" id="KT984624">
    <property type="protein sequence ID" value="ANM86844.1"/>
    <property type="molecule type" value="mRNA"/>
</dbReference>
<dbReference type="PANTHER" id="PTHR31605:SF0">
    <property type="entry name" value="GLYCEROL-3-PHOSPHATE O-ACYLTRANSFERASE 1"/>
    <property type="match status" value="1"/>
</dbReference>
<dbReference type="InterPro" id="IPR052744">
    <property type="entry name" value="GPAT/DAPAT"/>
</dbReference>
<evidence type="ECO:0000313" key="5">
    <source>
        <dbReference type="EMBL" id="ANM86844.1"/>
    </source>
</evidence>
<protein>
    <submittedName>
        <fullName evidence="5">Glycerol-3-phosphate acyltransferase</fullName>
    </submittedName>
</protein>
<dbReference type="SMART" id="SM00563">
    <property type="entry name" value="PlsC"/>
    <property type="match status" value="1"/>
</dbReference>
<dbReference type="GO" id="GO:0016287">
    <property type="term" value="F:glycerone-phosphate O-acyltransferase activity"/>
    <property type="evidence" value="ECO:0007669"/>
    <property type="project" value="TreeGrafter"/>
</dbReference>
<keyword evidence="2" id="KW-1133">Transmembrane helix</keyword>
<dbReference type="CDD" id="cd07992">
    <property type="entry name" value="LPLAT_AAK14816-like"/>
    <property type="match status" value="1"/>
</dbReference>
<evidence type="ECO:0000256" key="3">
    <source>
        <dbReference type="SAM" id="SignalP"/>
    </source>
</evidence>
<feature type="domain" description="Phospholipid/glycerol acyltransferase" evidence="4">
    <location>
        <begin position="39"/>
        <end position="167"/>
    </location>
</feature>
<gene>
    <name evidence="5" type="primary">GPAT</name>
</gene>
<reference evidence="5" key="1">
    <citation type="journal article" date="2016" name="Mol. Biol. Evol.">
        <title>Novel hydrogenosomes in the microaerophilic jakobid Stygiella incarcerata.</title>
        <authorList>
            <person name="Leger M.M."/>
            <person name="Eme L."/>
            <person name="Hug L.A."/>
            <person name="Roger A.J."/>
        </authorList>
    </citation>
    <scope>NUCLEOTIDE SEQUENCE</scope>
</reference>
<evidence type="ECO:0000259" key="4">
    <source>
        <dbReference type="SMART" id="SM00563"/>
    </source>
</evidence>
<name>A0A192ZID0_9EUKA</name>
<accession>A0A192ZID0</accession>
<feature type="transmembrane region" description="Helical" evidence="2">
    <location>
        <begin position="314"/>
        <end position="338"/>
    </location>
</feature>
<feature type="region of interest" description="Disordered" evidence="1">
    <location>
        <begin position="505"/>
        <end position="586"/>
    </location>
</feature>
<proteinExistence type="evidence at transcript level"/>
<dbReference type="Pfam" id="PF01553">
    <property type="entry name" value="Acyltransferase"/>
    <property type="match status" value="1"/>
</dbReference>
<dbReference type="PANTHER" id="PTHR31605">
    <property type="entry name" value="GLYCEROL-3-PHOSPHATE O-ACYLTRANSFERASE 1"/>
    <property type="match status" value="1"/>
</dbReference>
<feature type="non-terminal residue" evidence="5">
    <location>
        <position position="586"/>
    </location>
</feature>
<evidence type="ECO:0000256" key="1">
    <source>
        <dbReference type="SAM" id="MobiDB-lite"/>
    </source>
</evidence>
<keyword evidence="2" id="KW-0472">Membrane</keyword>
<feature type="chain" id="PRO_5008255544" evidence="3">
    <location>
        <begin position="23"/>
        <end position="586"/>
    </location>
</feature>